<dbReference type="GO" id="GO:0005743">
    <property type="term" value="C:mitochondrial inner membrane"/>
    <property type="evidence" value="ECO:0007669"/>
    <property type="project" value="UniProtKB-SubCell"/>
</dbReference>
<keyword evidence="3" id="KW-0813">Transport</keyword>
<evidence type="ECO:0000256" key="6">
    <source>
        <dbReference type="ARBA" id="ARBA00022781"/>
    </source>
</evidence>
<feature type="transmembrane region" description="Helical" evidence="12">
    <location>
        <begin position="183"/>
        <end position="209"/>
    </location>
</feature>
<dbReference type="RefSeq" id="YP_009228536.1">
    <property type="nucleotide sequence ID" value="NC_029209.1"/>
</dbReference>
<dbReference type="PANTHER" id="PTHR11410">
    <property type="entry name" value="ATP SYNTHASE SUBUNIT A"/>
    <property type="match status" value="1"/>
</dbReference>
<dbReference type="PRINTS" id="PR00123">
    <property type="entry name" value="ATPASEA"/>
</dbReference>
<dbReference type="InterPro" id="IPR045083">
    <property type="entry name" value="ATP_synth_F0_asu_bact/mt"/>
</dbReference>
<evidence type="ECO:0000256" key="11">
    <source>
        <dbReference type="RuleBase" id="RU004450"/>
    </source>
</evidence>
<feature type="transmembrane region" description="Helical" evidence="12">
    <location>
        <begin position="94"/>
        <end position="117"/>
    </location>
</feature>
<accession>A0A0U2ND61</accession>
<protein>
    <recommendedName>
        <fullName evidence="11">ATP synthase subunit a</fullName>
    </recommendedName>
</protein>
<name>A0A0U2ND61_9ACAR</name>
<keyword evidence="8" id="KW-0406">Ion transport</keyword>
<evidence type="ECO:0000256" key="9">
    <source>
        <dbReference type="ARBA" id="ARBA00023136"/>
    </source>
</evidence>
<dbReference type="GO" id="GO:0046933">
    <property type="term" value="F:proton-transporting ATP synthase activity, rotational mechanism"/>
    <property type="evidence" value="ECO:0007669"/>
    <property type="project" value="TreeGrafter"/>
</dbReference>
<comment type="subcellular location">
    <subcellularLocation>
        <location evidence="1">Membrane</location>
        <topology evidence="1">Multi-pass membrane protein</topology>
    </subcellularLocation>
    <subcellularLocation>
        <location evidence="11">Mitochondrion inner membrane</location>
        <topology evidence="11">Multi-pass membrane protein</topology>
    </subcellularLocation>
</comment>
<keyword evidence="4" id="KW-0138">CF(0)</keyword>
<feature type="transmembrane region" description="Helical" evidence="12">
    <location>
        <begin position="129"/>
        <end position="150"/>
    </location>
</feature>
<reference evidence="13" key="1">
    <citation type="submission" date="2015-05" db="EMBL/GenBank/DDBJ databases">
        <authorList>
            <person name="Wang D.B."/>
            <person name="Wang M."/>
        </authorList>
    </citation>
    <scope>NUCLEOTIDE SEQUENCE</scope>
</reference>
<keyword evidence="13" id="KW-0496">Mitochondrion</keyword>
<evidence type="ECO:0000256" key="4">
    <source>
        <dbReference type="ARBA" id="ARBA00022547"/>
    </source>
</evidence>
<dbReference type="InterPro" id="IPR023011">
    <property type="entry name" value="ATP_synth_F0_asu_AS"/>
</dbReference>
<sequence>MMSLFASFDLRLFPLAMSLYLLMSLNIFSSSHKINTFLQSLLLGLKALLSFFYSLKPLMIGKFFLLYSLSVLIIIFIFNFTSVLPFSFPACSQVSLVLFMGLCSWLAIVSCNVFSNVKGILSHCIPEGTPIYLTWFLFLIEIVSNVIRPLTLTVRLTANILAGHLLMILLSNLALYSFAVSSLYLLLNVVEMFVALIQSYIFVTMVSLYHSDLA</sequence>
<organism evidence="13">
    <name type="scientific">Phyllocoptes taishanensis</name>
    <dbReference type="NCBI Taxonomy" id="1638174"/>
    <lineage>
        <taxon>Eukaryota</taxon>
        <taxon>Metazoa</taxon>
        <taxon>Ecdysozoa</taxon>
        <taxon>Arthropoda</taxon>
        <taxon>Chelicerata</taxon>
        <taxon>Arachnida</taxon>
        <taxon>Acari</taxon>
        <taxon>Acariformes</taxon>
        <taxon>Trombidiformes</taxon>
        <taxon>Prostigmata</taxon>
        <taxon>Eupodina</taxon>
        <taxon>Eriophyoidea</taxon>
        <taxon>Eriophyidae</taxon>
        <taxon>Phyllocoptinae</taxon>
        <taxon>Phyllocoptini</taxon>
        <taxon>Phyllocoptes</taxon>
    </lineage>
</organism>
<evidence type="ECO:0000256" key="2">
    <source>
        <dbReference type="ARBA" id="ARBA00006810"/>
    </source>
</evidence>
<dbReference type="SUPFAM" id="SSF81336">
    <property type="entry name" value="F1F0 ATP synthase subunit A"/>
    <property type="match status" value="1"/>
</dbReference>
<keyword evidence="5 12" id="KW-0812">Transmembrane</keyword>
<keyword evidence="10" id="KW-0066">ATP synthesis</keyword>
<comment type="similarity">
    <text evidence="2">Belongs to the ATPase A chain family.</text>
</comment>
<evidence type="ECO:0000313" key="13">
    <source>
        <dbReference type="EMBL" id="ALK03799.1"/>
    </source>
</evidence>
<feature type="transmembrane region" description="Helical" evidence="12">
    <location>
        <begin position="37"/>
        <end position="55"/>
    </location>
</feature>
<reference evidence="13" key="2">
    <citation type="journal article" date="2016" name="Sci. Rep.">
        <title>Mitochondrial genome evolution and tRNA truncation in Acariformes mites: new evidence from eriophyoid mites.</title>
        <authorList>
            <person name="Xue X.F."/>
            <person name="Guo J.F."/>
            <person name="Dong Y."/>
            <person name="Hong X.Y."/>
            <person name="Shao R."/>
        </authorList>
    </citation>
    <scope>NUCLEOTIDE SEQUENCE</scope>
</reference>
<dbReference type="GO" id="GO:0045259">
    <property type="term" value="C:proton-transporting ATP synthase complex"/>
    <property type="evidence" value="ECO:0007669"/>
    <property type="project" value="UniProtKB-KW"/>
</dbReference>
<evidence type="ECO:0000256" key="1">
    <source>
        <dbReference type="ARBA" id="ARBA00004141"/>
    </source>
</evidence>
<dbReference type="Gene3D" id="1.20.120.220">
    <property type="entry name" value="ATP synthase, F0 complex, subunit A"/>
    <property type="match status" value="1"/>
</dbReference>
<dbReference type="PROSITE" id="PS00449">
    <property type="entry name" value="ATPASE_A"/>
    <property type="match status" value="1"/>
</dbReference>
<dbReference type="EMBL" id="KR604967">
    <property type="protein sequence ID" value="ALK03799.1"/>
    <property type="molecule type" value="Genomic_DNA"/>
</dbReference>
<gene>
    <name evidence="13" type="primary">atp6</name>
</gene>
<evidence type="ECO:0000256" key="8">
    <source>
        <dbReference type="ARBA" id="ARBA00023065"/>
    </source>
</evidence>
<evidence type="ECO:0000256" key="12">
    <source>
        <dbReference type="SAM" id="Phobius"/>
    </source>
</evidence>
<evidence type="ECO:0000256" key="3">
    <source>
        <dbReference type="ARBA" id="ARBA00022448"/>
    </source>
</evidence>
<dbReference type="InterPro" id="IPR035908">
    <property type="entry name" value="F0_ATP_A_sf"/>
</dbReference>
<evidence type="ECO:0000256" key="7">
    <source>
        <dbReference type="ARBA" id="ARBA00022989"/>
    </source>
</evidence>
<feature type="transmembrane region" description="Helical" evidence="12">
    <location>
        <begin position="64"/>
        <end position="88"/>
    </location>
</feature>
<dbReference type="NCBIfam" id="TIGR01131">
    <property type="entry name" value="ATP_synt_6_or_A"/>
    <property type="match status" value="1"/>
</dbReference>
<keyword evidence="7 12" id="KW-1133">Transmembrane helix</keyword>
<dbReference type="PANTHER" id="PTHR11410:SF0">
    <property type="entry name" value="ATP SYNTHASE SUBUNIT A"/>
    <property type="match status" value="1"/>
</dbReference>
<geneLocation type="mitochondrion" evidence="13"/>
<feature type="transmembrane region" description="Helical" evidence="12">
    <location>
        <begin position="156"/>
        <end position="176"/>
    </location>
</feature>
<dbReference type="GeneID" id="26833596"/>
<dbReference type="CTD" id="4508"/>
<feature type="transmembrane region" description="Helical" evidence="12">
    <location>
        <begin position="12"/>
        <end position="31"/>
    </location>
</feature>
<evidence type="ECO:0000256" key="10">
    <source>
        <dbReference type="ARBA" id="ARBA00023310"/>
    </source>
</evidence>
<keyword evidence="6" id="KW-0375">Hydrogen ion transport</keyword>
<evidence type="ECO:0000256" key="5">
    <source>
        <dbReference type="ARBA" id="ARBA00022692"/>
    </source>
</evidence>
<dbReference type="Pfam" id="PF00119">
    <property type="entry name" value="ATP-synt_A"/>
    <property type="match status" value="1"/>
</dbReference>
<keyword evidence="9 12" id="KW-0472">Membrane</keyword>
<dbReference type="InterPro" id="IPR000568">
    <property type="entry name" value="ATP_synth_F0_asu"/>
</dbReference>
<dbReference type="CDD" id="cd00310">
    <property type="entry name" value="ATP-synt_Fo_a_6"/>
    <property type="match status" value="1"/>
</dbReference>
<proteinExistence type="inferred from homology"/>
<dbReference type="AlphaFoldDB" id="A0A0U2ND61"/>